<feature type="transmembrane region" description="Helical" evidence="9">
    <location>
        <begin position="470"/>
        <end position="490"/>
    </location>
</feature>
<comment type="caution">
    <text evidence="10">The sequence shown here is derived from an EMBL/GenBank/DDBJ whole genome shotgun (WGS) entry which is preliminary data.</text>
</comment>
<feature type="transmembrane region" description="Helical" evidence="9">
    <location>
        <begin position="427"/>
        <end position="444"/>
    </location>
</feature>
<keyword evidence="7 9" id="KW-0472">Membrane</keyword>
<evidence type="ECO:0000256" key="5">
    <source>
        <dbReference type="ARBA" id="ARBA00022970"/>
    </source>
</evidence>
<dbReference type="GO" id="GO:0005886">
    <property type="term" value="C:plasma membrane"/>
    <property type="evidence" value="ECO:0007669"/>
    <property type="project" value="UniProtKB-SubCell"/>
</dbReference>
<protein>
    <submittedName>
        <fullName evidence="10">ABC transporter permease</fullName>
    </submittedName>
</protein>
<keyword evidence="5" id="KW-0029">Amino-acid transport</keyword>
<accession>A0A494X0B4</accession>
<evidence type="ECO:0000313" key="10">
    <source>
        <dbReference type="EMBL" id="RKP44147.1"/>
    </source>
</evidence>
<feature type="transmembrane region" description="Helical" evidence="9">
    <location>
        <begin position="590"/>
        <end position="608"/>
    </location>
</feature>
<evidence type="ECO:0000313" key="11">
    <source>
        <dbReference type="Proteomes" id="UP000280434"/>
    </source>
</evidence>
<evidence type="ECO:0000256" key="2">
    <source>
        <dbReference type="ARBA" id="ARBA00022448"/>
    </source>
</evidence>
<dbReference type="Pfam" id="PF02653">
    <property type="entry name" value="BPD_transp_2"/>
    <property type="match status" value="2"/>
</dbReference>
<feature type="transmembrane region" description="Helical" evidence="9">
    <location>
        <begin position="378"/>
        <end position="395"/>
    </location>
</feature>
<dbReference type="PANTHER" id="PTHR11795">
    <property type="entry name" value="BRANCHED-CHAIN AMINO ACID TRANSPORT SYSTEM PERMEASE PROTEIN LIVH"/>
    <property type="match status" value="1"/>
</dbReference>
<feature type="transmembrane region" description="Helical" evidence="9">
    <location>
        <begin position="191"/>
        <end position="211"/>
    </location>
</feature>
<feature type="transmembrane region" description="Helical" evidence="9">
    <location>
        <begin position="559"/>
        <end position="583"/>
    </location>
</feature>
<dbReference type="InterPro" id="IPR043428">
    <property type="entry name" value="LivM-like"/>
</dbReference>
<dbReference type="RefSeq" id="WP_121281237.1">
    <property type="nucleotide sequence ID" value="NZ_RBZV01000014.1"/>
</dbReference>
<dbReference type="InterPro" id="IPR001851">
    <property type="entry name" value="ABC_transp_permease"/>
</dbReference>
<reference evidence="10 11" key="1">
    <citation type="submission" date="2018-10" db="EMBL/GenBank/DDBJ databases">
        <title>Paraburkholderia sp. 7MK8-2, isolated from soil.</title>
        <authorList>
            <person name="Gao Z.-H."/>
            <person name="Qiu L.-H."/>
        </authorList>
    </citation>
    <scope>NUCLEOTIDE SEQUENCE [LARGE SCALE GENOMIC DNA]</scope>
    <source>
        <strain evidence="10 11">7MK8-2</strain>
    </source>
</reference>
<dbReference type="Proteomes" id="UP000280434">
    <property type="component" value="Unassembled WGS sequence"/>
</dbReference>
<feature type="transmembrane region" description="Helical" evidence="9">
    <location>
        <begin position="231"/>
        <end position="253"/>
    </location>
</feature>
<evidence type="ECO:0000256" key="4">
    <source>
        <dbReference type="ARBA" id="ARBA00022692"/>
    </source>
</evidence>
<dbReference type="GO" id="GO:0006865">
    <property type="term" value="P:amino acid transport"/>
    <property type="evidence" value="ECO:0007669"/>
    <property type="project" value="UniProtKB-KW"/>
</dbReference>
<keyword evidence="11" id="KW-1185">Reference proteome</keyword>
<feature type="transmembrane region" description="Helical" evidence="9">
    <location>
        <begin position="100"/>
        <end position="119"/>
    </location>
</feature>
<comment type="similarity">
    <text evidence="8">Belongs to the binding-protein-dependent transport system permease family. LivHM subfamily.</text>
</comment>
<evidence type="ECO:0000256" key="1">
    <source>
        <dbReference type="ARBA" id="ARBA00004651"/>
    </source>
</evidence>
<feature type="transmembrane region" description="Helical" evidence="9">
    <location>
        <begin position="66"/>
        <end position="88"/>
    </location>
</feature>
<dbReference type="EMBL" id="RBZV01000014">
    <property type="protein sequence ID" value="RKP44147.1"/>
    <property type="molecule type" value="Genomic_DNA"/>
</dbReference>
<name>A0A494X0B4_9BURK</name>
<organism evidence="10 11">
    <name type="scientific">Trinickia fusca</name>
    <dbReference type="NCBI Taxonomy" id="2419777"/>
    <lineage>
        <taxon>Bacteria</taxon>
        <taxon>Pseudomonadati</taxon>
        <taxon>Pseudomonadota</taxon>
        <taxon>Betaproteobacteria</taxon>
        <taxon>Burkholderiales</taxon>
        <taxon>Burkholderiaceae</taxon>
        <taxon>Trinickia</taxon>
    </lineage>
</organism>
<keyword evidence="6 9" id="KW-1133">Transmembrane helix</keyword>
<proteinExistence type="inferred from homology"/>
<dbReference type="GO" id="GO:0015658">
    <property type="term" value="F:branched-chain amino acid transmembrane transporter activity"/>
    <property type="evidence" value="ECO:0007669"/>
    <property type="project" value="InterPro"/>
</dbReference>
<dbReference type="AlphaFoldDB" id="A0A494X0B4"/>
<keyword evidence="3" id="KW-1003">Cell membrane</keyword>
<feature type="transmembrane region" description="Helical" evidence="9">
    <location>
        <begin position="147"/>
        <end position="164"/>
    </location>
</feature>
<keyword evidence="4 9" id="KW-0812">Transmembrane</keyword>
<feature type="transmembrane region" description="Helical" evidence="9">
    <location>
        <begin position="44"/>
        <end position="60"/>
    </location>
</feature>
<evidence type="ECO:0000256" key="8">
    <source>
        <dbReference type="ARBA" id="ARBA00037998"/>
    </source>
</evidence>
<dbReference type="CDD" id="cd06581">
    <property type="entry name" value="TM_PBP1_LivM_like"/>
    <property type="match status" value="1"/>
</dbReference>
<feature type="transmembrane region" description="Helical" evidence="9">
    <location>
        <begin position="401"/>
        <end position="420"/>
    </location>
</feature>
<feature type="transmembrane region" description="Helical" evidence="9">
    <location>
        <begin position="520"/>
        <end position="539"/>
    </location>
</feature>
<evidence type="ECO:0000256" key="3">
    <source>
        <dbReference type="ARBA" id="ARBA00022475"/>
    </source>
</evidence>
<feature type="transmembrane region" description="Helical" evidence="9">
    <location>
        <begin position="342"/>
        <end position="366"/>
    </location>
</feature>
<dbReference type="InterPro" id="IPR052157">
    <property type="entry name" value="BCAA_transport_permease"/>
</dbReference>
<dbReference type="CDD" id="cd06582">
    <property type="entry name" value="TM_PBP1_LivH_like"/>
    <property type="match status" value="1"/>
</dbReference>
<sequence length="639" mass="66704">MSLSSLLLQLLNGLADASTLFLMAVGLSLVFGVSRIVNFAHGSFYMLGLYVAYTLAGRIGGTLGFWASMLLAGVVAALVAGVFEIAVLRRIYRAPELFQFLATFALVLIVKDAVLYAWGPEDLFGPRAPGLGGSIPLLGGRIPQYDLVLILIAPVVLGALWWAVNKTRAGILVRAATHDREMAGALGINQAWLFTGVFAFGCFLAGLAGALQLPRAPATLGLDLETIGDAFVVVVMGGIGSIAGTYLAALLIAELKVLCIGIGHVAIAGFDLPLAKLTLVLEFLTMACVLIARPTGLLGKGQVPAQRVPASAEPLEPWGTKARMAAFGALALLACAPATQSAYPYASVLLVDMMVAALFAASLHFILGPGNIQTFGHAAYFGIGGYGAALLATRFNLPMELALVSAPVIGGVFALFFGYFCVRLSGAYLAMLTLALVQLIWAAVSQWDTLGGSNGLIGVWPAPWLATPSAYYWLALAVCAAGIIVLRRMLFSPFGLALRACRDSALRAEALGIDVVRVRWLAFGAAGAWCGLAGALFVFSKGGISPEAIGVGKSVDGLVMVMLGGLQTLMGPVAGAAVFTWLYDTVARAGGYWHALLGAIILLIVIVFPDGLVGTAGRVLGRLRSRFFASDGTPAREAR</sequence>
<gene>
    <name evidence="10" type="ORF">D7S89_23355</name>
</gene>
<evidence type="ECO:0000256" key="7">
    <source>
        <dbReference type="ARBA" id="ARBA00023136"/>
    </source>
</evidence>
<feature type="transmembrane region" description="Helical" evidence="9">
    <location>
        <begin position="20"/>
        <end position="37"/>
    </location>
</feature>
<evidence type="ECO:0000256" key="9">
    <source>
        <dbReference type="SAM" id="Phobius"/>
    </source>
</evidence>
<dbReference type="PANTHER" id="PTHR11795:SF442">
    <property type="entry name" value="ABC TRANSPORTER ATP-BINDING PROTEIN"/>
    <property type="match status" value="1"/>
</dbReference>
<dbReference type="OrthoDB" id="8711548at2"/>
<evidence type="ECO:0000256" key="6">
    <source>
        <dbReference type="ARBA" id="ARBA00022989"/>
    </source>
</evidence>
<comment type="subcellular location">
    <subcellularLocation>
        <location evidence="1">Cell membrane</location>
        <topology evidence="1">Multi-pass membrane protein</topology>
    </subcellularLocation>
</comment>
<keyword evidence="2" id="KW-0813">Transport</keyword>